<dbReference type="AlphaFoldDB" id="A0A836KKE4"/>
<comment type="caution">
    <text evidence="1">The sequence shown here is derived from an EMBL/GenBank/DDBJ whole genome shotgun (WGS) entry which is preliminary data.</text>
</comment>
<name>A0A836KKE4_9TRYP</name>
<accession>A0A836KKE4</accession>
<protein>
    <submittedName>
        <fullName evidence="1">Uncharacterized protein</fullName>
    </submittedName>
</protein>
<sequence>MKDVSLPAQLPEDLPTIEKQRQERLLAFTVAEGYLSLLMLEETLRRERLEQLCRHEGALIQLSTILSGRAGETGRSPTTSALSNSSLNVEEPLSWEVVDRLSEKDVEYIWQRERRALEESIAAVRKRVRRLQQNKLEP</sequence>
<dbReference type="RefSeq" id="XP_067062430.1">
    <property type="nucleotide sequence ID" value="XM_067207127.1"/>
</dbReference>
<dbReference type="GeneID" id="92361061"/>
<reference evidence="2" key="2">
    <citation type="journal article" date="2021" name="Sci. Data">
        <title>Chromosome-scale genome sequencing, assembly and annotation of six genomes from subfamily Leishmaniinae.</title>
        <authorList>
            <person name="Almutairi H."/>
            <person name="Urbaniak M.D."/>
            <person name="Bates M.D."/>
            <person name="Jariyapan N."/>
            <person name="Kwakye-Nuako G."/>
            <person name="Thomaz Soccol V."/>
            <person name="Al-Salem W.S."/>
            <person name="Dillon R.J."/>
            <person name="Bates P.A."/>
            <person name="Gatherer D."/>
        </authorList>
    </citation>
    <scope>NUCLEOTIDE SEQUENCE [LARGE SCALE GENOMIC DNA]</scope>
</reference>
<gene>
    <name evidence="1" type="ORF">LSCM4_05157</name>
</gene>
<evidence type="ECO:0000313" key="1">
    <source>
        <dbReference type="EMBL" id="KAG5476197.1"/>
    </source>
</evidence>
<keyword evidence="2" id="KW-1185">Reference proteome</keyword>
<organism evidence="1 2">
    <name type="scientific">Leishmania orientalis</name>
    <dbReference type="NCBI Taxonomy" id="2249476"/>
    <lineage>
        <taxon>Eukaryota</taxon>
        <taxon>Discoba</taxon>
        <taxon>Euglenozoa</taxon>
        <taxon>Kinetoplastea</taxon>
        <taxon>Metakinetoplastina</taxon>
        <taxon>Trypanosomatida</taxon>
        <taxon>Trypanosomatidae</taxon>
        <taxon>Leishmaniinae</taxon>
        <taxon>Leishmania</taxon>
    </lineage>
</organism>
<proteinExistence type="predicted"/>
<dbReference type="KEGG" id="loi:92361061"/>
<dbReference type="Proteomes" id="UP000674143">
    <property type="component" value="Unassembled WGS sequence"/>
</dbReference>
<evidence type="ECO:0000313" key="2">
    <source>
        <dbReference type="Proteomes" id="UP000674143"/>
    </source>
</evidence>
<reference evidence="2" key="1">
    <citation type="journal article" date="2021" name="Microbiol. Resour. Announc.">
        <title>LGAAP: Leishmaniinae Genome Assembly and Annotation Pipeline.</title>
        <authorList>
            <person name="Almutairi H."/>
            <person name="Urbaniak M.D."/>
            <person name="Bates M.D."/>
            <person name="Jariyapan N."/>
            <person name="Kwakye-Nuako G."/>
            <person name="Thomaz-Soccol V."/>
            <person name="Al-Salem W.S."/>
            <person name="Dillon R.J."/>
            <person name="Bates P.A."/>
            <person name="Gatherer D."/>
        </authorList>
    </citation>
    <scope>NUCLEOTIDE SEQUENCE [LARGE SCALE GENOMIC DNA]</scope>
</reference>
<dbReference type="EMBL" id="JAFHLR010000026">
    <property type="protein sequence ID" value="KAG5476197.1"/>
    <property type="molecule type" value="Genomic_DNA"/>
</dbReference>